<dbReference type="SUPFAM" id="SSF53850">
    <property type="entry name" value="Periplasmic binding protein-like II"/>
    <property type="match status" value="2"/>
</dbReference>
<dbReference type="InterPro" id="IPR006059">
    <property type="entry name" value="SBP"/>
</dbReference>
<organism evidence="1">
    <name type="scientific">hydrothermal vent metagenome</name>
    <dbReference type="NCBI Taxonomy" id="652676"/>
    <lineage>
        <taxon>unclassified sequences</taxon>
        <taxon>metagenomes</taxon>
        <taxon>ecological metagenomes</taxon>
    </lineage>
</organism>
<dbReference type="PANTHER" id="PTHR43649">
    <property type="entry name" value="ARABINOSE-BINDING PROTEIN-RELATED"/>
    <property type="match status" value="1"/>
</dbReference>
<dbReference type="AlphaFoldDB" id="A0A3B1AKU6"/>
<dbReference type="Pfam" id="PF01547">
    <property type="entry name" value="SBP_bac_1"/>
    <property type="match status" value="2"/>
</dbReference>
<proteinExistence type="predicted"/>
<gene>
    <name evidence="1" type="ORF">MNBD_ALPHA03-504</name>
</gene>
<dbReference type="PANTHER" id="PTHR43649:SF12">
    <property type="entry name" value="DIACETYLCHITOBIOSE BINDING PROTEIN DASA"/>
    <property type="match status" value="1"/>
</dbReference>
<reference evidence="1" key="1">
    <citation type="submission" date="2018-06" db="EMBL/GenBank/DDBJ databases">
        <authorList>
            <person name="Zhirakovskaya E."/>
        </authorList>
    </citation>
    <scope>NUCLEOTIDE SEQUENCE</scope>
</reference>
<evidence type="ECO:0000313" key="1">
    <source>
        <dbReference type="EMBL" id="VAX06479.1"/>
    </source>
</evidence>
<sequence length="867" mass="96147">MKKIVTILLLLILFAACKEADNNADTLPNTPITANEVISAENSVQTTITLAVSDDAIDAYQLLVAAFESEQAQIKVRVVGLNELQNGNNGDIYEAAARGADLFQVLGNVAPNTASILDLKPLIDTDPEFDGDGFLPGLLDTSAAEIWYIPTTIEYPMIFYDKLSFTESGLAAPNPGWTLDEFLTAAQTLTQREGDEVSRWGYVPNSLRRSPLLATQLVAPLVQNGAARFTDPDVVAASQWVTDLFTRYQVAPWLTSYKPRELQEQFYYPEQWELMENGQAAMWQREHTLWQLGNYGENVGITTIPRSDNGYAADPFMTGFAISRGTQNVDAAWQFINFLSRQPPTAPQNWYLVPARRSVLATMNYWETLPSELKPALRYAVENNVPLRFSPESNPLGNALADVIENGTLLETALAAAQATASAQVTMAEEEAVEPTPFVVPTTATEEAIETTIQFATTWNEQAAHRLLAVDFENEYPGIVVNVSRELEYSTADCFATSVNVLPNIAAETSLLPLDAFFELDLSINQDDFYPGTFDLLMINQQLVGLPAWIDVPFIEYNRTLFAQLGIPEPAPDWTLVEFLETAQSLTDESADRYGFADWTQGMLRHGFTQFGIDPLIGDEYGGATIDFATTEPVIQWYADLVRLYRVQLPLPGYLLDSSIVFDRWNSFDNMIAEGQTGMWLGSVSNQTLAERLTQAEMEVGIAPIPRGLSGYNINIADWTTAYFISSETPYRQLCWEWINFLSAQPTASTALLARIEIAESAEFADHVGADRANGYRDAITYSSREIDLSAVSSNWLSPGMIWLGIAYEQVAKEGIDTNAALAEASQFFESYRACVITNNSFTDREQWRQCAVDVDPRLAARYGGDS</sequence>
<name>A0A3B1AKU6_9ZZZZ</name>
<evidence type="ECO:0008006" key="2">
    <source>
        <dbReference type="Google" id="ProtNLM"/>
    </source>
</evidence>
<dbReference type="InterPro" id="IPR050490">
    <property type="entry name" value="Bact_solute-bd_prot1"/>
</dbReference>
<dbReference type="Gene3D" id="3.40.190.10">
    <property type="entry name" value="Periplasmic binding protein-like II"/>
    <property type="match status" value="2"/>
</dbReference>
<accession>A0A3B1AKU6</accession>
<protein>
    <recommendedName>
        <fullName evidence="2">Extracellular solute-binding protein</fullName>
    </recommendedName>
</protein>
<dbReference type="PROSITE" id="PS51257">
    <property type="entry name" value="PROKAR_LIPOPROTEIN"/>
    <property type="match status" value="1"/>
</dbReference>
<dbReference type="EMBL" id="UOFW01000164">
    <property type="protein sequence ID" value="VAX06479.1"/>
    <property type="molecule type" value="Genomic_DNA"/>
</dbReference>